<sequence>MKVKAIYVNLPIKDVAATRAFWTTLGFSFNEQFSDDKALCLVLNEGLIYAMLLSEPFFSGFTNRPIATGTTQVINAIEVESREKVDELVQLALDNGATRYRQGEDHGWMYYDSFADPNGHQWEIMYSDASQLPQ</sequence>
<evidence type="ECO:0000313" key="2">
    <source>
        <dbReference type="EMBL" id="MFD2921311.1"/>
    </source>
</evidence>
<comment type="caution">
    <text evidence="2">The sequence shown here is derived from an EMBL/GenBank/DDBJ whole genome shotgun (WGS) entry which is preliminary data.</text>
</comment>
<dbReference type="SUPFAM" id="SSF54593">
    <property type="entry name" value="Glyoxalase/Bleomycin resistance protein/Dihydroxybiphenyl dioxygenase"/>
    <property type="match status" value="1"/>
</dbReference>
<dbReference type="Proteomes" id="UP001597511">
    <property type="component" value="Unassembled WGS sequence"/>
</dbReference>
<feature type="domain" description="VOC" evidence="1">
    <location>
        <begin position="4"/>
        <end position="127"/>
    </location>
</feature>
<dbReference type="PANTHER" id="PTHR36503:SF2">
    <property type="entry name" value="BLR2408 PROTEIN"/>
    <property type="match status" value="1"/>
</dbReference>
<protein>
    <submittedName>
        <fullName evidence="2">VOC family protein</fullName>
    </submittedName>
</protein>
<proteinExistence type="predicted"/>
<dbReference type="EMBL" id="JBHUOZ010000003">
    <property type="protein sequence ID" value="MFD2921311.1"/>
    <property type="molecule type" value="Genomic_DNA"/>
</dbReference>
<dbReference type="PROSITE" id="PS51819">
    <property type="entry name" value="VOC"/>
    <property type="match status" value="1"/>
</dbReference>
<organism evidence="2 3">
    <name type="scientific">Terrimonas rubra</name>
    <dbReference type="NCBI Taxonomy" id="1035890"/>
    <lineage>
        <taxon>Bacteria</taxon>
        <taxon>Pseudomonadati</taxon>
        <taxon>Bacteroidota</taxon>
        <taxon>Chitinophagia</taxon>
        <taxon>Chitinophagales</taxon>
        <taxon>Chitinophagaceae</taxon>
        <taxon>Terrimonas</taxon>
    </lineage>
</organism>
<evidence type="ECO:0000313" key="3">
    <source>
        <dbReference type="Proteomes" id="UP001597511"/>
    </source>
</evidence>
<dbReference type="Gene3D" id="3.10.180.10">
    <property type="entry name" value="2,3-Dihydroxybiphenyl 1,2-Dioxygenase, domain 1"/>
    <property type="match status" value="1"/>
</dbReference>
<dbReference type="InterPro" id="IPR004360">
    <property type="entry name" value="Glyas_Fos-R_dOase_dom"/>
</dbReference>
<dbReference type="Pfam" id="PF00903">
    <property type="entry name" value="Glyoxalase"/>
    <property type="match status" value="1"/>
</dbReference>
<dbReference type="InterPro" id="IPR029068">
    <property type="entry name" value="Glyas_Bleomycin-R_OHBP_Dase"/>
</dbReference>
<accession>A0ABW6A8P1</accession>
<keyword evidence="3" id="KW-1185">Reference proteome</keyword>
<dbReference type="RefSeq" id="WP_386101364.1">
    <property type="nucleotide sequence ID" value="NZ_JBHUOZ010000003.1"/>
</dbReference>
<reference evidence="3" key="1">
    <citation type="journal article" date="2019" name="Int. J. Syst. Evol. Microbiol.">
        <title>The Global Catalogue of Microorganisms (GCM) 10K type strain sequencing project: providing services to taxonomists for standard genome sequencing and annotation.</title>
        <authorList>
            <consortium name="The Broad Institute Genomics Platform"/>
            <consortium name="The Broad Institute Genome Sequencing Center for Infectious Disease"/>
            <person name="Wu L."/>
            <person name="Ma J."/>
        </authorList>
    </citation>
    <scope>NUCLEOTIDE SEQUENCE [LARGE SCALE GENOMIC DNA]</scope>
    <source>
        <strain evidence="3">KCTC 23299</strain>
    </source>
</reference>
<name>A0ABW6A8P1_9BACT</name>
<dbReference type="PANTHER" id="PTHR36503">
    <property type="entry name" value="BLR2520 PROTEIN"/>
    <property type="match status" value="1"/>
</dbReference>
<dbReference type="InterPro" id="IPR037523">
    <property type="entry name" value="VOC_core"/>
</dbReference>
<gene>
    <name evidence="2" type="ORF">ACFS6H_16410</name>
</gene>
<evidence type="ECO:0000259" key="1">
    <source>
        <dbReference type="PROSITE" id="PS51819"/>
    </source>
</evidence>